<feature type="domain" description="MOSC" evidence="1">
    <location>
        <begin position="81"/>
        <end position="240"/>
    </location>
</feature>
<keyword evidence="3" id="KW-1185">Reference proteome</keyword>
<evidence type="ECO:0000259" key="1">
    <source>
        <dbReference type="PROSITE" id="PS51340"/>
    </source>
</evidence>
<dbReference type="PROSITE" id="PS51340">
    <property type="entry name" value="MOSC"/>
    <property type="match status" value="1"/>
</dbReference>
<dbReference type="Pfam" id="PF03473">
    <property type="entry name" value="MOSC"/>
    <property type="match status" value="1"/>
</dbReference>
<evidence type="ECO:0000313" key="2">
    <source>
        <dbReference type="EMBL" id="CAI8028145.1"/>
    </source>
</evidence>
<sequence>MALVPLAQATLDLGGILDDRRFYLVNAQGRLLTRRQVGKLAQLVTSWDPKAERLRIDFPDGTTLEGRPELDRQVWTIVWGRRVRARALMGDWMQAISEFSGQPATLMMSDLPCQVFDEFPVSILSRASVEHLSGEMGMSQDQCLATDRFRPTLLLDGCEQHQEDGWMNRTLSIGDAIVRVLAPDPRCAIVDQDPDTGETDTEVVRSILGYRPNPAAAYFGVYGIVEKPGVVHVGNEVSVG</sequence>
<dbReference type="GO" id="GO:0030170">
    <property type="term" value="F:pyridoxal phosphate binding"/>
    <property type="evidence" value="ECO:0007669"/>
    <property type="project" value="InterPro"/>
</dbReference>
<dbReference type="Proteomes" id="UP001174909">
    <property type="component" value="Unassembled WGS sequence"/>
</dbReference>
<dbReference type="GO" id="GO:0030151">
    <property type="term" value="F:molybdenum ion binding"/>
    <property type="evidence" value="ECO:0007669"/>
    <property type="project" value="InterPro"/>
</dbReference>
<dbReference type="InterPro" id="IPR005303">
    <property type="entry name" value="MOCOS_middle"/>
</dbReference>
<dbReference type="AlphaFoldDB" id="A0AA35SDL8"/>
<reference evidence="2" key="1">
    <citation type="submission" date="2023-03" db="EMBL/GenBank/DDBJ databases">
        <authorList>
            <person name="Steffen K."/>
            <person name="Cardenas P."/>
        </authorList>
    </citation>
    <scope>NUCLEOTIDE SEQUENCE</scope>
</reference>
<dbReference type="SUPFAM" id="SSF141673">
    <property type="entry name" value="MOSC N-terminal domain-like"/>
    <property type="match status" value="1"/>
</dbReference>
<dbReference type="Gene3D" id="2.40.33.20">
    <property type="entry name" value="PK beta-barrel domain-like"/>
    <property type="match status" value="1"/>
</dbReference>
<dbReference type="SUPFAM" id="SSF50800">
    <property type="entry name" value="PK beta-barrel domain-like"/>
    <property type="match status" value="1"/>
</dbReference>
<dbReference type="EMBL" id="CASHTH010002320">
    <property type="protein sequence ID" value="CAI8028145.1"/>
    <property type="molecule type" value="Genomic_DNA"/>
</dbReference>
<name>A0AA35SDL8_GEOBA</name>
<proteinExistence type="predicted"/>
<organism evidence="2 3">
    <name type="scientific">Geodia barretti</name>
    <name type="common">Barrett's horny sponge</name>
    <dbReference type="NCBI Taxonomy" id="519541"/>
    <lineage>
        <taxon>Eukaryota</taxon>
        <taxon>Metazoa</taxon>
        <taxon>Porifera</taxon>
        <taxon>Demospongiae</taxon>
        <taxon>Heteroscleromorpha</taxon>
        <taxon>Tetractinellida</taxon>
        <taxon>Astrophorina</taxon>
        <taxon>Geodiidae</taxon>
        <taxon>Geodia</taxon>
    </lineage>
</organism>
<gene>
    <name evidence="2" type="ORF">GBAR_LOCUS16042</name>
</gene>
<evidence type="ECO:0000313" key="3">
    <source>
        <dbReference type="Proteomes" id="UP001174909"/>
    </source>
</evidence>
<dbReference type="InterPro" id="IPR011037">
    <property type="entry name" value="Pyrv_Knase-like_insert_dom_sf"/>
</dbReference>
<comment type="caution">
    <text evidence="2">The sequence shown here is derived from an EMBL/GenBank/DDBJ whole genome shotgun (WGS) entry which is preliminary data.</text>
</comment>
<protein>
    <submittedName>
        <fullName evidence="2">Uncharacterized protein YcbX</fullName>
    </submittedName>
</protein>
<dbReference type="InterPro" id="IPR005302">
    <property type="entry name" value="MoCF_Sase_C"/>
</dbReference>
<accession>A0AA35SDL8</accession>
<dbReference type="Pfam" id="PF03476">
    <property type="entry name" value="MOSC_N"/>
    <property type="match status" value="1"/>
</dbReference>
<dbReference type="GO" id="GO:0003824">
    <property type="term" value="F:catalytic activity"/>
    <property type="evidence" value="ECO:0007669"/>
    <property type="project" value="InterPro"/>
</dbReference>